<dbReference type="RefSeq" id="WP_119976845.1">
    <property type="nucleotide sequence ID" value="NZ_BPFB01000020.1"/>
</dbReference>
<feature type="transmembrane region" description="Helical" evidence="1">
    <location>
        <begin position="164"/>
        <end position="184"/>
    </location>
</feature>
<feature type="domain" description="DUF2157" evidence="2">
    <location>
        <begin position="10"/>
        <end position="161"/>
    </location>
</feature>
<accession>A0ABQ4PI25</accession>
<feature type="transmembrane region" description="Helical" evidence="1">
    <location>
        <begin position="72"/>
        <end position="92"/>
    </location>
</feature>
<name>A0ABQ4PI25_9GAMM</name>
<feature type="transmembrane region" description="Helical" evidence="1">
    <location>
        <begin position="303"/>
        <end position="324"/>
    </location>
</feature>
<comment type="caution">
    <text evidence="3">The sequence shown here is derived from an EMBL/GenBank/DDBJ whole genome shotgun (WGS) entry which is preliminary data.</text>
</comment>
<proteinExistence type="predicted"/>
<reference evidence="3 4" key="1">
    <citation type="submission" date="2021-05" db="EMBL/GenBank/DDBJ databases">
        <title>Molecular characterization for Shewanella algae harboring chromosomal blaOXA-55-like strains isolated from clinical and environment sample.</title>
        <authorList>
            <person name="Ohama Y."/>
            <person name="Aoki K."/>
            <person name="Harada S."/>
            <person name="Moriya K."/>
            <person name="Ishii Y."/>
            <person name="Tateda K."/>
        </authorList>
    </citation>
    <scope>NUCLEOTIDE SEQUENCE [LARGE SCALE GENOMIC DNA]</scope>
    <source>
        <strain evidence="3 4">LMG 23746</strain>
    </source>
</reference>
<protein>
    <recommendedName>
        <fullName evidence="2">DUF2157 domain-containing protein</fullName>
    </recommendedName>
</protein>
<evidence type="ECO:0000313" key="3">
    <source>
        <dbReference type="EMBL" id="GIU47083.1"/>
    </source>
</evidence>
<keyword evidence="4" id="KW-1185">Reference proteome</keyword>
<dbReference type="Proteomes" id="UP000761574">
    <property type="component" value="Unassembled WGS sequence"/>
</dbReference>
<dbReference type="Pfam" id="PF09925">
    <property type="entry name" value="DUF2157"/>
    <property type="match status" value="1"/>
</dbReference>
<dbReference type="InterPro" id="IPR018677">
    <property type="entry name" value="DUF2157"/>
</dbReference>
<feature type="transmembrane region" description="Helical" evidence="1">
    <location>
        <begin position="276"/>
        <end position="297"/>
    </location>
</feature>
<gene>
    <name evidence="3" type="ORF">TUM4630_19750</name>
</gene>
<keyword evidence="1" id="KW-0812">Transmembrane</keyword>
<feature type="transmembrane region" description="Helical" evidence="1">
    <location>
        <begin position="113"/>
        <end position="132"/>
    </location>
</feature>
<feature type="transmembrane region" description="Helical" evidence="1">
    <location>
        <begin position="250"/>
        <end position="269"/>
    </location>
</feature>
<feature type="transmembrane region" description="Helical" evidence="1">
    <location>
        <begin position="190"/>
        <end position="210"/>
    </location>
</feature>
<feature type="transmembrane region" description="Helical" evidence="1">
    <location>
        <begin position="138"/>
        <end position="157"/>
    </location>
</feature>
<feature type="transmembrane region" description="Helical" evidence="1">
    <location>
        <begin position="222"/>
        <end position="244"/>
    </location>
</feature>
<dbReference type="EMBL" id="BPFB01000020">
    <property type="protein sequence ID" value="GIU47083.1"/>
    <property type="molecule type" value="Genomic_DNA"/>
</dbReference>
<sequence length="340" mass="38103">MSNLREQVWRWYVQGEIAAEQMPKALMLAGQSHATVDWREKISQLLLWFGVLFLAVGVIIFLAFNWQDLSKFGKFALVQALLLICSCSYGWFRWQERDTHAEGLGATKANASLLGLSFMIGALLALVGQTYQTGADPWQLFAIWSLCLLPLVWLAGFDLLWLKLLLLSNASVVLYFSTWPQTLWWFDADIFPLVVISVCNGLGYLFFYGATTLGFSRCNAPITQSLTVVIALSALTWYGCWQAADMTNKASFAFYWLYALAILVLSRFVLQQLFPLAIVCFSAIAVSTVWLTTQLFIGANDEMNMFLLLSLYVVGCTTMASVWLTKVRGLFNGAQSSQEA</sequence>
<keyword evidence="1" id="KW-1133">Transmembrane helix</keyword>
<evidence type="ECO:0000259" key="2">
    <source>
        <dbReference type="Pfam" id="PF09925"/>
    </source>
</evidence>
<organism evidence="3 4">
    <name type="scientific">Shewanella algidipiscicola</name>
    <dbReference type="NCBI Taxonomy" id="614070"/>
    <lineage>
        <taxon>Bacteria</taxon>
        <taxon>Pseudomonadati</taxon>
        <taxon>Pseudomonadota</taxon>
        <taxon>Gammaproteobacteria</taxon>
        <taxon>Alteromonadales</taxon>
        <taxon>Shewanellaceae</taxon>
        <taxon>Shewanella</taxon>
    </lineage>
</organism>
<keyword evidence="1" id="KW-0472">Membrane</keyword>
<feature type="transmembrane region" description="Helical" evidence="1">
    <location>
        <begin position="45"/>
        <end position="66"/>
    </location>
</feature>
<evidence type="ECO:0000256" key="1">
    <source>
        <dbReference type="SAM" id="Phobius"/>
    </source>
</evidence>
<evidence type="ECO:0000313" key="4">
    <source>
        <dbReference type="Proteomes" id="UP000761574"/>
    </source>
</evidence>